<evidence type="ECO:0000313" key="12">
    <source>
        <dbReference type="EMBL" id="KJE91130.1"/>
    </source>
</evidence>
<dbReference type="EMBL" id="KE346362">
    <property type="protein sequence ID" value="KJE91130.1"/>
    <property type="molecule type" value="Genomic_DNA"/>
</dbReference>
<evidence type="ECO:0000256" key="10">
    <source>
        <dbReference type="SAM" id="Phobius"/>
    </source>
</evidence>
<keyword evidence="5" id="KW-0460">Magnesium</keyword>
<feature type="transmembrane region" description="Helical" evidence="10">
    <location>
        <begin position="309"/>
        <end position="334"/>
    </location>
</feature>
<dbReference type="PANTHER" id="PTHR16228">
    <property type="entry name" value="DIVALENT CATION TRANSPORTER SOLUTE CARRIER FAMILY 41"/>
    <property type="match status" value="1"/>
</dbReference>
<keyword evidence="7" id="KW-0406">Ion transport</keyword>
<reference evidence="13" key="1">
    <citation type="submission" date="2011-02" db="EMBL/GenBank/DDBJ databases">
        <title>The Genome Sequence of Capsaspora owczarzaki ATCC 30864.</title>
        <authorList>
            <person name="Russ C."/>
            <person name="Cuomo C."/>
            <person name="Burger G."/>
            <person name="Gray M.W."/>
            <person name="Holland P.W.H."/>
            <person name="King N."/>
            <person name="Lang F.B.F."/>
            <person name="Roger A.J."/>
            <person name="Ruiz-Trillo I."/>
            <person name="Young S.K."/>
            <person name="Zeng Q."/>
            <person name="Gargeya S."/>
            <person name="Alvarado L."/>
            <person name="Berlin A."/>
            <person name="Chapman S.B."/>
            <person name="Chen Z."/>
            <person name="Freedman E."/>
            <person name="Gellesch M."/>
            <person name="Goldberg J."/>
            <person name="Griggs A."/>
            <person name="Gujja S."/>
            <person name="Heilman E."/>
            <person name="Heiman D."/>
            <person name="Howarth C."/>
            <person name="Mehta T."/>
            <person name="Neiman D."/>
            <person name="Pearson M."/>
            <person name="Roberts A."/>
            <person name="Saif S."/>
            <person name="Shea T."/>
            <person name="Shenoy N."/>
            <person name="Sisk P."/>
            <person name="Stolte C."/>
            <person name="Sykes S."/>
            <person name="White J."/>
            <person name="Yandava C."/>
            <person name="Haas B."/>
            <person name="Nusbaum C."/>
            <person name="Birren B."/>
        </authorList>
    </citation>
    <scope>NUCLEOTIDE SEQUENCE</scope>
    <source>
        <strain evidence="13">ATCC 30864</strain>
    </source>
</reference>
<feature type="transmembrane region" description="Helical" evidence="10">
    <location>
        <begin position="415"/>
        <end position="436"/>
    </location>
</feature>
<dbReference type="GO" id="GO:0005886">
    <property type="term" value="C:plasma membrane"/>
    <property type="evidence" value="ECO:0007669"/>
    <property type="project" value="TreeGrafter"/>
</dbReference>
<feature type="transmembrane region" description="Helical" evidence="10">
    <location>
        <begin position="382"/>
        <end position="403"/>
    </location>
</feature>
<dbReference type="InParanoid" id="A0A0D2WL20"/>
<dbReference type="InterPro" id="IPR045349">
    <property type="entry name" value="SLC41A1-3"/>
</dbReference>
<evidence type="ECO:0000259" key="11">
    <source>
        <dbReference type="Pfam" id="PF01769"/>
    </source>
</evidence>
<dbReference type="FunFam" id="1.10.357.20:FF:000001">
    <property type="entry name" value="Solute carrier family 41 member 2"/>
    <property type="match status" value="1"/>
</dbReference>
<proteinExistence type="inferred from homology"/>
<keyword evidence="3" id="KW-0813">Transport</keyword>
<keyword evidence="13" id="KW-1185">Reference proteome</keyword>
<dbReference type="GO" id="GO:0008324">
    <property type="term" value="F:monoatomic cation transmembrane transporter activity"/>
    <property type="evidence" value="ECO:0007669"/>
    <property type="project" value="InterPro"/>
</dbReference>
<feature type="transmembrane region" description="Helical" evidence="10">
    <location>
        <begin position="340"/>
        <end position="370"/>
    </location>
</feature>
<comment type="subcellular location">
    <subcellularLocation>
        <location evidence="1">Membrane</location>
        <topology evidence="1">Multi-pass membrane protein</topology>
    </subcellularLocation>
</comment>
<dbReference type="AlphaFoldDB" id="A0A0D2WL20"/>
<evidence type="ECO:0000256" key="8">
    <source>
        <dbReference type="ARBA" id="ARBA00023136"/>
    </source>
</evidence>
<feature type="region of interest" description="Disordered" evidence="9">
    <location>
        <begin position="50"/>
        <end position="73"/>
    </location>
</feature>
<evidence type="ECO:0000256" key="1">
    <source>
        <dbReference type="ARBA" id="ARBA00004141"/>
    </source>
</evidence>
<comment type="similarity">
    <text evidence="2">Belongs to the SLC41A transporter family.</text>
</comment>
<feature type="transmembrane region" description="Helical" evidence="10">
    <location>
        <begin position="448"/>
        <end position="467"/>
    </location>
</feature>
<feature type="compositionally biased region" description="Acidic residues" evidence="9">
    <location>
        <begin position="1"/>
        <end position="15"/>
    </location>
</feature>
<feature type="transmembrane region" description="Helical" evidence="10">
    <location>
        <begin position="548"/>
        <end position="573"/>
    </location>
</feature>
<evidence type="ECO:0000256" key="7">
    <source>
        <dbReference type="ARBA" id="ARBA00023065"/>
    </source>
</evidence>
<keyword evidence="8 10" id="KW-0472">Membrane</keyword>
<dbReference type="InterPro" id="IPR036739">
    <property type="entry name" value="SLC41_membr_dom_sf"/>
</dbReference>
<evidence type="ECO:0000256" key="6">
    <source>
        <dbReference type="ARBA" id="ARBA00022989"/>
    </source>
</evidence>
<evidence type="ECO:0000256" key="4">
    <source>
        <dbReference type="ARBA" id="ARBA00022692"/>
    </source>
</evidence>
<feature type="domain" description="SLC41A/MgtE integral membrane" evidence="11">
    <location>
        <begin position="268"/>
        <end position="401"/>
    </location>
</feature>
<evidence type="ECO:0000313" key="13">
    <source>
        <dbReference type="Proteomes" id="UP000008743"/>
    </source>
</evidence>
<protein>
    <submittedName>
        <fullName evidence="12">Solute carrier family 41 member 1</fullName>
    </submittedName>
</protein>
<feature type="region of interest" description="Disordered" evidence="9">
    <location>
        <begin position="176"/>
        <end position="215"/>
    </location>
</feature>
<dbReference type="PANTHER" id="PTHR16228:SF7">
    <property type="entry name" value="SLC41A_MGTE INTEGRAL MEMBRANE DOMAIN-CONTAINING PROTEIN"/>
    <property type="match status" value="1"/>
</dbReference>
<dbReference type="InterPro" id="IPR006667">
    <property type="entry name" value="SLC41_membr_dom"/>
</dbReference>
<dbReference type="Proteomes" id="UP000008743">
    <property type="component" value="Unassembled WGS sequence"/>
</dbReference>
<evidence type="ECO:0000256" key="5">
    <source>
        <dbReference type="ARBA" id="ARBA00022842"/>
    </source>
</evidence>
<organism evidence="12 13">
    <name type="scientific">Capsaspora owczarzaki (strain ATCC 30864)</name>
    <dbReference type="NCBI Taxonomy" id="595528"/>
    <lineage>
        <taxon>Eukaryota</taxon>
        <taxon>Filasterea</taxon>
        <taxon>Capsaspora</taxon>
    </lineage>
</organism>
<feature type="region of interest" description="Disordered" evidence="9">
    <location>
        <begin position="1"/>
        <end position="26"/>
    </location>
</feature>
<keyword evidence="4 10" id="KW-0812">Transmembrane</keyword>
<dbReference type="SUPFAM" id="SSF161093">
    <property type="entry name" value="MgtE membrane domain-like"/>
    <property type="match status" value="2"/>
</dbReference>
<dbReference type="Gene3D" id="1.10.357.20">
    <property type="entry name" value="SLC41 divalent cation transporters, integral membrane domain"/>
    <property type="match status" value="2"/>
</dbReference>
<gene>
    <name evidence="12" type="ORF">CAOG_002313</name>
</gene>
<feature type="transmembrane region" description="Helical" evidence="10">
    <location>
        <begin position="479"/>
        <end position="496"/>
    </location>
</feature>
<dbReference type="STRING" id="595528.A0A0D2WL20"/>
<feature type="transmembrane region" description="Helical" evidence="10">
    <location>
        <begin position="224"/>
        <end position="249"/>
    </location>
</feature>
<dbReference type="OrthoDB" id="5791097at2759"/>
<evidence type="ECO:0000256" key="2">
    <source>
        <dbReference type="ARBA" id="ARBA00009749"/>
    </source>
</evidence>
<feature type="domain" description="SLC41A/MgtE integral membrane" evidence="11">
    <location>
        <begin position="481"/>
        <end position="604"/>
    </location>
</feature>
<sequence length="622" mass="65898">MLEQVDNDDNDDNDDDHNTAVAGSVRPWQKRLNPFARLTVATHGYQRLGTADETSDRRHDHGSSSSSSGGFGAGNAGGSAADWGAGTGIHSYSSGHAADARAFVSASPYTDGRTGGAPRTNGGAVDSIHLEMMGSSNSLATNHKREQLVGRDASFESHFQEYQEQHEGLLQPKDALHSTIRGGGDNPDNPVQPPLSPRRHVIHLPHGLSDGTSDDPLQEHDGGLWVFIFQIVPALVIAGFGLVSAGILLDRVQHWDVFQRFSEMFILVPALLGLKGNLEMTLACRLSTAAEGGKLDDPSTRWRFALSNLALVLTQAIVVGAVAAGYAVVFGVLLNGDLSAFHTVLLFVCSMVTGFLSSLVLGVIMTGIIVMSRQCSINPTNVATPIAASLGDLVTLAILALVGQFMVTVLGTTSLVVASLLIASLVLSLPLFIAMAKRDQSIATVLRTGWSPILVAMLISSGGGVILERQIDDFPGLAALVPMLCGIGGNIVAIHASRLSTNLNLGRTAHAATERKIVIVLMTLVIPLQLAFLWVIRMFGAGHTSITLFFITGYIVCSLVQLGIMISFSHWLVHAVIRWGMDPDNVVLPYLTSVGDLIGTGTLAASFLILRSLGDGDDDVGE</sequence>
<accession>A0A0D2WL20</accession>
<dbReference type="PhylomeDB" id="A0A0D2WL20"/>
<name>A0A0D2WL20_CAPO3</name>
<dbReference type="eggNOG" id="KOG3788">
    <property type="taxonomic scope" value="Eukaryota"/>
</dbReference>
<evidence type="ECO:0000256" key="3">
    <source>
        <dbReference type="ARBA" id="ARBA00022448"/>
    </source>
</evidence>
<feature type="transmembrane region" description="Helical" evidence="10">
    <location>
        <begin position="517"/>
        <end position="536"/>
    </location>
</feature>
<keyword evidence="6 10" id="KW-1133">Transmembrane helix</keyword>
<evidence type="ECO:0000256" key="9">
    <source>
        <dbReference type="SAM" id="MobiDB-lite"/>
    </source>
</evidence>
<dbReference type="Pfam" id="PF01769">
    <property type="entry name" value="MgtE"/>
    <property type="match status" value="2"/>
</dbReference>